<dbReference type="GO" id="GO:0005576">
    <property type="term" value="C:extracellular region"/>
    <property type="evidence" value="ECO:0007669"/>
    <property type="project" value="UniProtKB-SubCell"/>
</dbReference>
<feature type="disulfide bond" evidence="5">
    <location>
        <begin position="52"/>
        <end position="85"/>
    </location>
</feature>
<evidence type="ECO:0000313" key="9">
    <source>
        <dbReference type="Proteomes" id="UP000398389"/>
    </source>
</evidence>
<proteinExistence type="predicted"/>
<organism evidence="8 9">
    <name type="scientific">Magnusiomyces paraingens</name>
    <dbReference type="NCBI Taxonomy" id="2606893"/>
    <lineage>
        <taxon>Eukaryota</taxon>
        <taxon>Fungi</taxon>
        <taxon>Dikarya</taxon>
        <taxon>Ascomycota</taxon>
        <taxon>Saccharomycotina</taxon>
        <taxon>Dipodascomycetes</taxon>
        <taxon>Dipodascales</taxon>
        <taxon>Dipodascaceae</taxon>
        <taxon>Magnusiomyces</taxon>
    </lineage>
</organism>
<comment type="caution">
    <text evidence="5">Lacks conserved residue(s) required for the propagation of feature annotation.</text>
</comment>
<dbReference type="RefSeq" id="XP_031856833.1">
    <property type="nucleotide sequence ID" value="XM_032000942.1"/>
</dbReference>
<sequence>MKLSLVSLAAFSFSLVSAQIPSCAYSCLGQFQQDASSTGCGAYTQQNYPCFCAHRGNFGNSMNCVRGACPPNEANQAISVMLGRC</sequence>
<name>A0A5E8C524_9ASCO</name>
<feature type="signal peptide" evidence="6">
    <location>
        <begin position="1"/>
        <end position="18"/>
    </location>
</feature>
<evidence type="ECO:0000256" key="2">
    <source>
        <dbReference type="ARBA" id="ARBA00022525"/>
    </source>
</evidence>
<accession>A0A5E8C524</accession>
<evidence type="ECO:0000313" key="8">
    <source>
        <dbReference type="EMBL" id="VVT58482.1"/>
    </source>
</evidence>
<evidence type="ECO:0000256" key="4">
    <source>
        <dbReference type="ARBA" id="ARBA00023157"/>
    </source>
</evidence>
<feature type="domain" description="CFEM" evidence="7">
    <location>
        <begin position="1"/>
        <end position="85"/>
    </location>
</feature>
<dbReference type="PROSITE" id="PS52012">
    <property type="entry name" value="CFEM"/>
    <property type="match status" value="1"/>
</dbReference>
<dbReference type="Pfam" id="PF05730">
    <property type="entry name" value="CFEM"/>
    <property type="match status" value="1"/>
</dbReference>
<protein>
    <recommendedName>
        <fullName evidence="7">CFEM domain-containing protein</fullName>
    </recommendedName>
</protein>
<dbReference type="InterPro" id="IPR008427">
    <property type="entry name" value="Extracellular_membr_CFEM_dom"/>
</dbReference>
<keyword evidence="3 6" id="KW-0732">Signal</keyword>
<gene>
    <name evidence="8" type="ORF">SAPINGB_P006231</name>
</gene>
<dbReference type="EMBL" id="CABVLU010000005">
    <property type="protein sequence ID" value="VVT58482.1"/>
    <property type="molecule type" value="Genomic_DNA"/>
</dbReference>
<keyword evidence="9" id="KW-1185">Reference proteome</keyword>
<reference evidence="8 9" key="1">
    <citation type="submission" date="2019-09" db="EMBL/GenBank/DDBJ databases">
        <authorList>
            <person name="Brejova B."/>
        </authorList>
    </citation>
    <scope>NUCLEOTIDE SEQUENCE [LARGE SCALE GENOMIC DNA]</scope>
</reference>
<evidence type="ECO:0000256" key="5">
    <source>
        <dbReference type="PROSITE-ProRule" id="PRU01356"/>
    </source>
</evidence>
<keyword evidence="4 5" id="KW-1015">Disulfide bond</keyword>
<comment type="subcellular location">
    <subcellularLocation>
        <location evidence="1">Secreted</location>
    </subcellularLocation>
</comment>
<evidence type="ECO:0000256" key="6">
    <source>
        <dbReference type="SAM" id="SignalP"/>
    </source>
</evidence>
<dbReference type="OrthoDB" id="3767534at2759"/>
<dbReference type="GeneID" id="43585042"/>
<dbReference type="Proteomes" id="UP000398389">
    <property type="component" value="Unassembled WGS sequence"/>
</dbReference>
<evidence type="ECO:0000256" key="3">
    <source>
        <dbReference type="ARBA" id="ARBA00022729"/>
    </source>
</evidence>
<evidence type="ECO:0000256" key="1">
    <source>
        <dbReference type="ARBA" id="ARBA00004613"/>
    </source>
</evidence>
<dbReference type="AlphaFoldDB" id="A0A5E8C524"/>
<keyword evidence="2" id="KW-0964">Secreted</keyword>
<evidence type="ECO:0000259" key="7">
    <source>
        <dbReference type="PROSITE" id="PS52012"/>
    </source>
</evidence>
<feature type="chain" id="PRO_5022982967" description="CFEM domain-containing protein" evidence="6">
    <location>
        <begin position="19"/>
        <end position="85"/>
    </location>
</feature>